<feature type="transmembrane region" description="Helical" evidence="1">
    <location>
        <begin position="6"/>
        <end position="24"/>
    </location>
</feature>
<proteinExistence type="predicted"/>
<keyword evidence="1" id="KW-0472">Membrane</keyword>
<organism evidence="2 3">
    <name type="scientific">Methanotorris formicicus Mc-S-70</name>
    <dbReference type="NCBI Taxonomy" id="647171"/>
    <lineage>
        <taxon>Archaea</taxon>
        <taxon>Methanobacteriati</taxon>
        <taxon>Methanobacteriota</taxon>
        <taxon>Methanomada group</taxon>
        <taxon>Methanococci</taxon>
        <taxon>Methanococcales</taxon>
        <taxon>Methanocaldococcaceae</taxon>
        <taxon>Methanotorris</taxon>
    </lineage>
</organism>
<evidence type="ECO:0000313" key="2">
    <source>
        <dbReference type="EMBL" id="EHP82882.1"/>
    </source>
</evidence>
<keyword evidence="3" id="KW-1185">Reference proteome</keyword>
<sequence>MEPKIYLLFLVSILVFLVDVLNLITIAPITIIFMTIILILFKFVMGTTVL</sequence>
<name>H1L1U1_9EURY</name>
<evidence type="ECO:0000313" key="3">
    <source>
        <dbReference type="Proteomes" id="UP000003706"/>
    </source>
</evidence>
<reference evidence="2 3" key="1">
    <citation type="submission" date="2011-09" db="EMBL/GenBank/DDBJ databases">
        <title>The draft genome of Methanotorris formicicus Mc-S-70.</title>
        <authorList>
            <consortium name="US DOE Joint Genome Institute (JGI-PGF)"/>
            <person name="Lucas S."/>
            <person name="Han J."/>
            <person name="Lapidus A."/>
            <person name="Cheng J.-F."/>
            <person name="Goodwin L."/>
            <person name="Pitluck S."/>
            <person name="Peters L."/>
            <person name="Land M.L."/>
            <person name="Hauser L."/>
            <person name="Sieprawska-Lupa M."/>
            <person name="Takai K."/>
            <person name="Miyazaki J."/>
            <person name="Whitman W."/>
            <person name="Woyke T.J."/>
        </authorList>
    </citation>
    <scope>NUCLEOTIDE SEQUENCE [LARGE SCALE GENOMIC DNA]</scope>
    <source>
        <strain evidence="2 3">Mc-S-70</strain>
    </source>
</reference>
<keyword evidence="1" id="KW-1133">Transmembrane helix</keyword>
<keyword evidence="1" id="KW-0812">Transmembrane</keyword>
<comment type="caution">
    <text evidence="2">The sequence shown here is derived from an EMBL/GenBank/DDBJ whole genome shotgun (WGS) entry which is preliminary data.</text>
</comment>
<protein>
    <submittedName>
        <fullName evidence="2">Uncharacterized protein</fullName>
    </submittedName>
</protein>
<dbReference type="Proteomes" id="UP000003706">
    <property type="component" value="Unassembled WGS sequence"/>
</dbReference>
<dbReference type="AlphaFoldDB" id="H1L1U1"/>
<evidence type="ECO:0000256" key="1">
    <source>
        <dbReference type="SAM" id="Phobius"/>
    </source>
</evidence>
<gene>
    <name evidence="2" type="ORF">MetfoDRAFT_2015</name>
</gene>
<accession>H1L1U1</accession>
<dbReference type="EMBL" id="AGJL01000109">
    <property type="protein sequence ID" value="EHP82882.1"/>
    <property type="molecule type" value="Genomic_DNA"/>
</dbReference>